<proteinExistence type="predicted"/>
<name>A0ABU6QWD3_9FABA</name>
<evidence type="ECO:0000313" key="1">
    <source>
        <dbReference type="EMBL" id="MED6115791.1"/>
    </source>
</evidence>
<dbReference type="EMBL" id="JASCZI010002053">
    <property type="protein sequence ID" value="MED6115791.1"/>
    <property type="molecule type" value="Genomic_DNA"/>
</dbReference>
<gene>
    <name evidence="1" type="ORF">PIB30_094102</name>
</gene>
<comment type="caution">
    <text evidence="1">The sequence shown here is derived from an EMBL/GenBank/DDBJ whole genome shotgun (WGS) entry which is preliminary data.</text>
</comment>
<protein>
    <submittedName>
        <fullName evidence="1">Uncharacterized protein</fullName>
    </submittedName>
</protein>
<dbReference type="Proteomes" id="UP001341840">
    <property type="component" value="Unassembled WGS sequence"/>
</dbReference>
<accession>A0ABU6QWD3</accession>
<organism evidence="1 2">
    <name type="scientific">Stylosanthes scabra</name>
    <dbReference type="NCBI Taxonomy" id="79078"/>
    <lineage>
        <taxon>Eukaryota</taxon>
        <taxon>Viridiplantae</taxon>
        <taxon>Streptophyta</taxon>
        <taxon>Embryophyta</taxon>
        <taxon>Tracheophyta</taxon>
        <taxon>Spermatophyta</taxon>
        <taxon>Magnoliopsida</taxon>
        <taxon>eudicotyledons</taxon>
        <taxon>Gunneridae</taxon>
        <taxon>Pentapetalae</taxon>
        <taxon>rosids</taxon>
        <taxon>fabids</taxon>
        <taxon>Fabales</taxon>
        <taxon>Fabaceae</taxon>
        <taxon>Papilionoideae</taxon>
        <taxon>50 kb inversion clade</taxon>
        <taxon>dalbergioids sensu lato</taxon>
        <taxon>Dalbergieae</taxon>
        <taxon>Pterocarpus clade</taxon>
        <taxon>Stylosanthes</taxon>
    </lineage>
</organism>
<keyword evidence="2" id="KW-1185">Reference proteome</keyword>
<reference evidence="1 2" key="1">
    <citation type="journal article" date="2023" name="Plants (Basel)">
        <title>Bridging the Gap: Combining Genomics and Transcriptomics Approaches to Understand Stylosanthes scabra, an Orphan Legume from the Brazilian Caatinga.</title>
        <authorList>
            <person name="Ferreira-Neto J.R.C."/>
            <person name="da Silva M.D."/>
            <person name="Binneck E."/>
            <person name="de Melo N.F."/>
            <person name="da Silva R.H."/>
            <person name="de Melo A.L.T.M."/>
            <person name="Pandolfi V."/>
            <person name="Bustamante F.O."/>
            <person name="Brasileiro-Vidal A.C."/>
            <person name="Benko-Iseppon A.M."/>
        </authorList>
    </citation>
    <scope>NUCLEOTIDE SEQUENCE [LARGE SCALE GENOMIC DNA]</scope>
    <source>
        <tissue evidence="1">Leaves</tissue>
    </source>
</reference>
<evidence type="ECO:0000313" key="2">
    <source>
        <dbReference type="Proteomes" id="UP001341840"/>
    </source>
</evidence>
<sequence length="106" mass="12467">MSFGYLGFLRHVFWIAVPKNSPAPAEPKIFYARIHDTFESSFHMPYCGMFSDCDSNAEEFWEIHKKISDEKAKQEKAIHKDGFHVNLMGFEYMHPELHEEMARDLP</sequence>